<accession>A0A9K3GEC0</accession>
<gene>
    <name evidence="12" type="ORF">KIPB_000391</name>
</gene>
<dbReference type="Gene3D" id="1.10.510.10">
    <property type="entry name" value="Transferase(Phosphotransferase) domain 1"/>
    <property type="match status" value="1"/>
</dbReference>
<dbReference type="EC" id="2.7.12.2" evidence="6"/>
<keyword evidence="4" id="KW-0067">ATP-binding</keyword>
<dbReference type="EMBL" id="BDIP01000045">
    <property type="protein sequence ID" value="GIQ79708.1"/>
    <property type="molecule type" value="Genomic_DNA"/>
</dbReference>
<evidence type="ECO:0000256" key="5">
    <source>
        <dbReference type="ARBA" id="ARBA00038035"/>
    </source>
</evidence>
<dbReference type="Pfam" id="PF00069">
    <property type="entry name" value="Pkinase"/>
    <property type="match status" value="1"/>
</dbReference>
<dbReference type="SMART" id="SM00220">
    <property type="entry name" value="S_TKc"/>
    <property type="match status" value="1"/>
</dbReference>
<dbReference type="CDD" id="cd00180">
    <property type="entry name" value="PKc"/>
    <property type="match status" value="1"/>
</dbReference>
<evidence type="ECO:0000313" key="13">
    <source>
        <dbReference type="Proteomes" id="UP000265618"/>
    </source>
</evidence>
<evidence type="ECO:0000256" key="2">
    <source>
        <dbReference type="ARBA" id="ARBA00022741"/>
    </source>
</evidence>
<evidence type="ECO:0000256" key="1">
    <source>
        <dbReference type="ARBA" id="ARBA00022679"/>
    </source>
</evidence>
<dbReference type="GO" id="GO:0005524">
    <property type="term" value="F:ATP binding"/>
    <property type="evidence" value="ECO:0007669"/>
    <property type="project" value="UniProtKB-KW"/>
</dbReference>
<keyword evidence="13" id="KW-1185">Reference proteome</keyword>
<keyword evidence="10" id="KW-0175">Coiled coil</keyword>
<dbReference type="PANTHER" id="PTHR48013:SF9">
    <property type="entry name" value="DUAL SPECIFICITY MITOGEN-ACTIVATED PROTEIN KINASE KINASE 5"/>
    <property type="match status" value="1"/>
</dbReference>
<dbReference type="PROSITE" id="PS00108">
    <property type="entry name" value="PROTEIN_KINASE_ST"/>
    <property type="match status" value="1"/>
</dbReference>
<evidence type="ECO:0000256" key="4">
    <source>
        <dbReference type="ARBA" id="ARBA00022840"/>
    </source>
</evidence>
<dbReference type="SUPFAM" id="SSF57850">
    <property type="entry name" value="RING/U-box"/>
    <property type="match status" value="1"/>
</dbReference>
<dbReference type="OrthoDB" id="1431934at2759"/>
<evidence type="ECO:0000256" key="9">
    <source>
        <dbReference type="ARBA" id="ARBA00051693"/>
    </source>
</evidence>
<comment type="catalytic activity">
    <reaction evidence="7">
        <text>L-seryl-[protein] + ATP = O-phospho-L-seryl-[protein] + ADP + H(+)</text>
        <dbReference type="Rhea" id="RHEA:17989"/>
        <dbReference type="Rhea" id="RHEA-COMP:9863"/>
        <dbReference type="Rhea" id="RHEA-COMP:11604"/>
        <dbReference type="ChEBI" id="CHEBI:15378"/>
        <dbReference type="ChEBI" id="CHEBI:29999"/>
        <dbReference type="ChEBI" id="CHEBI:30616"/>
        <dbReference type="ChEBI" id="CHEBI:83421"/>
        <dbReference type="ChEBI" id="CHEBI:456216"/>
        <dbReference type="EC" id="2.7.12.2"/>
    </reaction>
</comment>
<organism evidence="12 13">
    <name type="scientific">Kipferlia bialata</name>
    <dbReference type="NCBI Taxonomy" id="797122"/>
    <lineage>
        <taxon>Eukaryota</taxon>
        <taxon>Metamonada</taxon>
        <taxon>Carpediemonas-like organisms</taxon>
        <taxon>Kipferlia</taxon>
    </lineage>
</organism>
<feature type="non-terminal residue" evidence="12">
    <location>
        <position position="1"/>
    </location>
</feature>
<comment type="caution">
    <text evidence="12">The sequence shown here is derived from an EMBL/GenBank/DDBJ whole genome shotgun (WGS) entry which is preliminary data.</text>
</comment>
<feature type="coiled-coil region" evidence="10">
    <location>
        <begin position="152"/>
        <end position="190"/>
    </location>
</feature>
<comment type="catalytic activity">
    <reaction evidence="9">
        <text>L-tyrosyl-[protein] + ATP = O-phospho-L-tyrosyl-[protein] + ADP + H(+)</text>
        <dbReference type="Rhea" id="RHEA:10596"/>
        <dbReference type="Rhea" id="RHEA-COMP:10136"/>
        <dbReference type="Rhea" id="RHEA-COMP:20101"/>
        <dbReference type="ChEBI" id="CHEBI:15378"/>
        <dbReference type="ChEBI" id="CHEBI:30616"/>
        <dbReference type="ChEBI" id="CHEBI:46858"/>
        <dbReference type="ChEBI" id="CHEBI:61978"/>
        <dbReference type="ChEBI" id="CHEBI:456216"/>
        <dbReference type="EC" id="2.7.12.2"/>
    </reaction>
</comment>
<evidence type="ECO:0000256" key="10">
    <source>
        <dbReference type="SAM" id="Coils"/>
    </source>
</evidence>
<evidence type="ECO:0000256" key="6">
    <source>
        <dbReference type="ARBA" id="ARBA00038999"/>
    </source>
</evidence>
<proteinExistence type="inferred from homology"/>
<name>A0A9K3GEC0_9EUKA</name>
<evidence type="ECO:0000256" key="7">
    <source>
        <dbReference type="ARBA" id="ARBA00049014"/>
    </source>
</evidence>
<dbReference type="GO" id="GO:0004708">
    <property type="term" value="F:MAP kinase kinase activity"/>
    <property type="evidence" value="ECO:0007669"/>
    <property type="project" value="UniProtKB-EC"/>
</dbReference>
<dbReference type="InterPro" id="IPR000719">
    <property type="entry name" value="Prot_kinase_dom"/>
</dbReference>
<dbReference type="PANTHER" id="PTHR48013">
    <property type="entry name" value="DUAL SPECIFICITY MITOGEN-ACTIVATED PROTEIN KINASE KINASE 5-RELATED"/>
    <property type="match status" value="1"/>
</dbReference>
<dbReference type="InterPro" id="IPR008271">
    <property type="entry name" value="Ser/Thr_kinase_AS"/>
</dbReference>
<dbReference type="AlphaFoldDB" id="A0A9K3GEC0"/>
<dbReference type="PROSITE" id="PS50011">
    <property type="entry name" value="PROTEIN_KINASE_DOM"/>
    <property type="match status" value="1"/>
</dbReference>
<comment type="similarity">
    <text evidence="5">Belongs to the protein kinase superfamily. STE Ser/Thr protein kinase family. MAP kinase kinase subfamily.</text>
</comment>
<comment type="catalytic activity">
    <reaction evidence="8">
        <text>L-threonyl-[protein] + ATP = O-phospho-L-threonyl-[protein] + ADP + H(+)</text>
        <dbReference type="Rhea" id="RHEA:46608"/>
        <dbReference type="Rhea" id="RHEA-COMP:11060"/>
        <dbReference type="Rhea" id="RHEA-COMP:11605"/>
        <dbReference type="ChEBI" id="CHEBI:15378"/>
        <dbReference type="ChEBI" id="CHEBI:30013"/>
        <dbReference type="ChEBI" id="CHEBI:30616"/>
        <dbReference type="ChEBI" id="CHEBI:61977"/>
        <dbReference type="ChEBI" id="CHEBI:456216"/>
        <dbReference type="EC" id="2.7.12.2"/>
    </reaction>
</comment>
<evidence type="ECO:0000259" key="11">
    <source>
        <dbReference type="PROSITE" id="PS50011"/>
    </source>
</evidence>
<feature type="domain" description="Protein kinase" evidence="11">
    <location>
        <begin position="380"/>
        <end position="630"/>
    </location>
</feature>
<keyword evidence="1" id="KW-0808">Transferase</keyword>
<dbReference type="InterPro" id="IPR011009">
    <property type="entry name" value="Kinase-like_dom_sf"/>
</dbReference>
<evidence type="ECO:0000256" key="8">
    <source>
        <dbReference type="ARBA" id="ARBA00049299"/>
    </source>
</evidence>
<evidence type="ECO:0000256" key="3">
    <source>
        <dbReference type="ARBA" id="ARBA00022777"/>
    </source>
</evidence>
<sequence>QTDLAHADQRETLMKMLVTPTSPPAIVEGMAQRDAAYAERLGDVLSPYISDYETVVPKIMAPARTCLYQVGVIGYSVYHPTSEEVKADLVSGNARSYKCQSDPWLGDGTEDEVAPNGPPNPDRYEFVTIMPGLRNGDVIEVGPEIVMRLTPEERERLRLEEEERLRKEREEQEKERLRRLEEERQRVKRDILAPLRQFLTEHHLSCLKEQNVAPLLATFTPLYTEFCGRACEQCIAGMSDEEQGLSRALRVRLDEMGTQLHFREKEEENMRQIIAELKALPVVVDERFDDVDEELAVIALRLKRADPTSRKASTLTAGRDALLAEKHAMEETTVKARSLLSSLTRRHMFHPEAKEVIDSNPLLHPLENTRLAPFAKACLSIPLHRFSPSAFEGVSRTTLLQGVHPDSRVPVVLKGYDLSDRDQVEHARREVSVFEAVQDSHVVPYLGLVLDTGMCYVVTEKYDCNLLQFLKHQNPSVETRRFIAREILLGMAALEGQRVVHRDIKPQNVLVKHHGHSVTGVVLADFGISKNKQDYVTTLQRTSSATMLFCDPESLSTLTFDSLSDIYSYGRTMQVLFCDREHLDNLLWMHGENRFSSTQVGSSECNCINHCLGPKADRISAHHMAASGLFRTCPGQKGGAVADAALARVDHLRAECWKRVHKVRSDADTVPCTAESLLRHFTPAEGQALSDAGYCRIEVSDAGGDGESPLRAMLSALQIPVLVDGHMVRLLEPAGEGEFPLIPSLAACTIMQDNDAGVDIRKTLCDYYFSFGRFLAFQLVEGSLPHGMLGLAVLAAMRGDINTLLQDKAATSRVFASTFPDQRHYLLGLLGSKLEESDPTSFDSIPGSPESDEVLTRHNTEAFATLFESCYVRLMMEAGVEIHRGFCSLHPEWAEATAALTLDQFLAASVSMAPFTADKYTAVFTIESERLRDAFKVFVESQLALHNDTLLRLVLVFATSSPMLPHSKITLELAEHADRLALPFASQCTATITVPDTCLDRLDLALQDSCDAAGISLGDGTRSRQAAVAELNQELNRFRILSDRTRTCPSCGVAVHRTGGCNHMHCHCGRHWCWECGFVSTCRGPVYTHMVSEH</sequence>
<keyword evidence="3" id="KW-0418">Kinase</keyword>
<reference evidence="12 13" key="1">
    <citation type="journal article" date="2018" name="PLoS ONE">
        <title>The draft genome of Kipferlia bialata reveals reductive genome evolution in fornicate parasites.</title>
        <authorList>
            <person name="Tanifuji G."/>
            <person name="Takabayashi S."/>
            <person name="Kume K."/>
            <person name="Takagi M."/>
            <person name="Nakayama T."/>
            <person name="Kamikawa R."/>
            <person name="Inagaki Y."/>
            <person name="Hashimoto T."/>
        </authorList>
    </citation>
    <scope>NUCLEOTIDE SEQUENCE [LARGE SCALE GENOMIC DNA]</scope>
    <source>
        <strain evidence="12">NY0173</strain>
    </source>
</reference>
<evidence type="ECO:0000313" key="12">
    <source>
        <dbReference type="EMBL" id="GIQ79708.1"/>
    </source>
</evidence>
<keyword evidence="2" id="KW-0547">Nucleotide-binding</keyword>
<dbReference type="SUPFAM" id="SSF56112">
    <property type="entry name" value="Protein kinase-like (PK-like)"/>
    <property type="match status" value="1"/>
</dbReference>
<protein>
    <recommendedName>
        <fullName evidence="6">mitogen-activated protein kinase kinase</fullName>
        <ecNumber evidence="6">2.7.12.2</ecNumber>
    </recommendedName>
</protein>
<dbReference type="Proteomes" id="UP000265618">
    <property type="component" value="Unassembled WGS sequence"/>
</dbReference>
<dbReference type="Gene3D" id="1.20.120.1750">
    <property type="match status" value="1"/>
</dbReference>